<organism evidence="6 7">
    <name type="scientific">Trinickia dabaoshanensis</name>
    <dbReference type="NCBI Taxonomy" id="564714"/>
    <lineage>
        <taxon>Bacteria</taxon>
        <taxon>Pseudomonadati</taxon>
        <taxon>Pseudomonadota</taxon>
        <taxon>Betaproteobacteria</taxon>
        <taxon>Burkholderiales</taxon>
        <taxon>Burkholderiaceae</taxon>
        <taxon>Trinickia</taxon>
    </lineage>
</organism>
<keyword evidence="3 4" id="KW-0472">Membrane</keyword>
<dbReference type="InterPro" id="IPR011701">
    <property type="entry name" value="MFS"/>
</dbReference>
<dbReference type="InterPro" id="IPR036259">
    <property type="entry name" value="MFS_trans_sf"/>
</dbReference>
<dbReference type="Gene3D" id="1.20.1250.20">
    <property type="entry name" value="MFS general substrate transporter like domains"/>
    <property type="match status" value="1"/>
</dbReference>
<evidence type="ECO:0000313" key="6">
    <source>
        <dbReference type="EMBL" id="PMS18535.1"/>
    </source>
</evidence>
<feature type="transmembrane region" description="Helical" evidence="4">
    <location>
        <begin position="256"/>
        <end position="274"/>
    </location>
</feature>
<dbReference type="GO" id="GO:0022857">
    <property type="term" value="F:transmembrane transporter activity"/>
    <property type="evidence" value="ECO:0007669"/>
    <property type="project" value="InterPro"/>
</dbReference>
<evidence type="ECO:0000256" key="1">
    <source>
        <dbReference type="ARBA" id="ARBA00022692"/>
    </source>
</evidence>
<feature type="transmembrane region" description="Helical" evidence="4">
    <location>
        <begin position="286"/>
        <end position="304"/>
    </location>
</feature>
<evidence type="ECO:0000256" key="4">
    <source>
        <dbReference type="SAM" id="Phobius"/>
    </source>
</evidence>
<feature type="domain" description="Major facilitator superfamily (MFS) profile" evidence="5">
    <location>
        <begin position="1"/>
        <end position="400"/>
    </location>
</feature>
<feature type="transmembrane region" description="Helical" evidence="4">
    <location>
        <begin position="110"/>
        <end position="130"/>
    </location>
</feature>
<dbReference type="PANTHER" id="PTHR42910:SF1">
    <property type="entry name" value="MAJOR FACILITATOR SUPERFAMILY (MFS) PROFILE DOMAIN-CONTAINING PROTEIN"/>
    <property type="match status" value="1"/>
</dbReference>
<feature type="transmembrane region" description="Helical" evidence="4">
    <location>
        <begin position="43"/>
        <end position="73"/>
    </location>
</feature>
<dbReference type="Proteomes" id="UP000235616">
    <property type="component" value="Unassembled WGS sequence"/>
</dbReference>
<dbReference type="OrthoDB" id="9815356at2"/>
<dbReference type="SUPFAM" id="SSF103473">
    <property type="entry name" value="MFS general substrate transporter"/>
    <property type="match status" value="1"/>
</dbReference>
<feature type="transmembrane region" description="Helical" evidence="4">
    <location>
        <begin position="347"/>
        <end position="366"/>
    </location>
</feature>
<dbReference type="CDD" id="cd17324">
    <property type="entry name" value="MFS_NepI_like"/>
    <property type="match status" value="1"/>
</dbReference>
<sequence length="414" mass="43189">MELPVNPHPSDPAPLADHSVFALSAACGFAVASLYYSQPLLPVMAASLAAGSFAQGAIAMLTQFGYASGLLLFGPLGDRLDRRALILTLLAVNVAALASCAMATSLMWLLIASAVLGLTAISAQVVIPAVSGRADPARRGQTVGRLMSGLFAGTLLARTVSGYLGAHFGWRTTFEVAAALEFVPMVLVWRFLPSTVPDTALAYPRLLRSLWDLLRTQPRLREACVTGFVLYAAFNVLWGSLALMLARPPYHWGSDVTGLFGLVGLTGMLASPATGRLADRWGGRRVVALAAVSIMAAFVLIAGAGRSMGWLLAGILLLDLGSRANLVANQTRLYAFLPHARGRLNTVFMTSYFLGGAMGSALGTAVAARFGWTGVSAAGLLCGAAALGATAKFRAAAGGREDAWLRHPATSSGK</sequence>
<keyword evidence="2 4" id="KW-1133">Transmembrane helix</keyword>
<evidence type="ECO:0000259" key="5">
    <source>
        <dbReference type="PROSITE" id="PS50850"/>
    </source>
</evidence>
<name>A0A2N7VN54_9BURK</name>
<feature type="transmembrane region" description="Helical" evidence="4">
    <location>
        <begin position="20"/>
        <end position="37"/>
    </location>
</feature>
<feature type="transmembrane region" description="Helical" evidence="4">
    <location>
        <begin position="372"/>
        <end position="391"/>
    </location>
</feature>
<accession>A0A2N7VN54</accession>
<gene>
    <name evidence="6" type="ORF">C0Z18_16525</name>
</gene>
<dbReference type="AlphaFoldDB" id="A0A2N7VN54"/>
<reference evidence="6 7" key="1">
    <citation type="submission" date="2018-01" db="EMBL/GenBank/DDBJ databases">
        <title>Whole genome analyses suggest that Burkholderia sensu lato contains two further novel genera in the rhizoxinica-symbiotica group Mycetohabitans gen. nov., and Trinickia gen. nov.: implications for the evolution of diazotrophy and nodulation in the Burkholderiaceae.</title>
        <authorList>
            <person name="Estrada-de los Santos P."/>
            <person name="Palmer M."/>
            <person name="Chavez-Ramirez B."/>
            <person name="Beukes C."/>
            <person name="Steenkamp E.T."/>
            <person name="Hirsch A.M."/>
            <person name="Manyaka P."/>
            <person name="Maluk M."/>
            <person name="Lafos M."/>
            <person name="Crook M."/>
            <person name="Gross E."/>
            <person name="Simon M.F."/>
            <person name="Bueno dos Reis Junior F."/>
            <person name="Poole P.S."/>
            <person name="Venter S.N."/>
            <person name="James E.K."/>
        </authorList>
    </citation>
    <scope>NUCLEOTIDE SEQUENCE [LARGE SCALE GENOMIC DNA]</scope>
    <source>
        <strain evidence="6 7">GIMN1.004</strain>
    </source>
</reference>
<dbReference type="PROSITE" id="PS50850">
    <property type="entry name" value="MFS"/>
    <property type="match status" value="1"/>
</dbReference>
<keyword evidence="7" id="KW-1185">Reference proteome</keyword>
<comment type="caution">
    <text evidence="6">The sequence shown here is derived from an EMBL/GenBank/DDBJ whole genome shotgun (WGS) entry which is preliminary data.</text>
</comment>
<dbReference type="EMBL" id="PNYA01000014">
    <property type="protein sequence ID" value="PMS18535.1"/>
    <property type="molecule type" value="Genomic_DNA"/>
</dbReference>
<feature type="transmembrane region" description="Helical" evidence="4">
    <location>
        <begin position="85"/>
        <end position="104"/>
    </location>
</feature>
<dbReference type="PANTHER" id="PTHR42910">
    <property type="entry name" value="TRANSPORTER SCO4007-RELATED"/>
    <property type="match status" value="1"/>
</dbReference>
<evidence type="ECO:0000313" key="7">
    <source>
        <dbReference type="Proteomes" id="UP000235616"/>
    </source>
</evidence>
<evidence type="ECO:0000256" key="3">
    <source>
        <dbReference type="ARBA" id="ARBA00023136"/>
    </source>
</evidence>
<evidence type="ECO:0000256" key="2">
    <source>
        <dbReference type="ARBA" id="ARBA00022989"/>
    </source>
</evidence>
<feature type="transmembrane region" description="Helical" evidence="4">
    <location>
        <begin position="310"/>
        <end position="326"/>
    </location>
</feature>
<feature type="transmembrane region" description="Helical" evidence="4">
    <location>
        <begin position="150"/>
        <end position="170"/>
    </location>
</feature>
<keyword evidence="1 4" id="KW-0812">Transmembrane</keyword>
<proteinExistence type="predicted"/>
<dbReference type="Pfam" id="PF07690">
    <property type="entry name" value="MFS_1"/>
    <property type="match status" value="1"/>
</dbReference>
<protein>
    <submittedName>
        <fullName evidence="6">MFS transporter</fullName>
    </submittedName>
</protein>
<dbReference type="InterPro" id="IPR020846">
    <property type="entry name" value="MFS_dom"/>
</dbReference>
<feature type="transmembrane region" description="Helical" evidence="4">
    <location>
        <begin position="223"/>
        <end position="244"/>
    </location>
</feature>